<dbReference type="InterPro" id="IPR002413">
    <property type="entry name" value="V5_allergen-like"/>
</dbReference>
<dbReference type="PRINTS" id="PR00838">
    <property type="entry name" value="V5ALLERGEN"/>
</dbReference>
<keyword evidence="5" id="KW-0812">Transmembrane</keyword>
<protein>
    <recommendedName>
        <fullName evidence="6">SCP domain-containing protein</fullName>
    </recommendedName>
</protein>
<feature type="region of interest" description="Disordered" evidence="4">
    <location>
        <begin position="490"/>
        <end position="543"/>
    </location>
</feature>
<evidence type="ECO:0000256" key="2">
    <source>
        <dbReference type="ARBA" id="ARBA00008174"/>
    </source>
</evidence>
<evidence type="ECO:0000259" key="6">
    <source>
        <dbReference type="SMART" id="SM00198"/>
    </source>
</evidence>
<dbReference type="InterPro" id="IPR035940">
    <property type="entry name" value="CAP_sf"/>
</dbReference>
<comment type="subcellular location">
    <subcellularLocation>
        <location evidence="1">Secreted</location>
    </subcellularLocation>
</comment>
<dbReference type="GO" id="GO:0009649">
    <property type="term" value="P:entrainment of circadian clock"/>
    <property type="evidence" value="ECO:0007669"/>
    <property type="project" value="TreeGrafter"/>
</dbReference>
<sequence>MSKHLLSAPLNRTGVAWRDEIAFNYMKGEEMCKHHVALNPQDLADFSVQACIQDIAFCFLPFFPENDASPVVEEQPVYDENDEEEDPESEGEIDFKFEDFVKRLANRKVVQACGLALKDFETNSVNTNHCIIKLLHRIAFDSKLYVMIFQVSIFRTFQRIYANKDFPQYRELVKFATYVIRQFVKITEINKKVYMECLFWKNSTEAYEIEHGYLTAHTRVAAAAWSEEEEDELRRLFMEHQRNQLEEDIVDWIVNNLIDNTRTRRGVLKKLKEMCLLDDYKRSHKSGVRIPQQWGDDEETQLRELYEEFKAAADPLDCITTRLDVHRSKRTVIQKLKDLGLIQTAAEVRKKRIKPGRASGGEGIIGKWRRSVREDNGHVGPVVSPGARTHLSLIDCVCRRPTMAFSPLAPFITTCAVTNDTPLGHCFTGSSSPWSYITKLAISRGRVSFYKSDDGSSWGLRFAEQKTIIMKDDLALTIYPLFFVDVRGTRESDSEPESNGSDDDDDDGELSEAENSSAVAKKTHTHTRSTIQKKTKTSKSRKTRIIATDSRIATLLVNVVNSGMSEALDWVKESLSDAVEDFENDDNCESIPLVPIMDYAVDAMENADFQETLRALGIAEPFDEQETYWRISADLSVSQLKKCIDMLQRAVDNTLNITESESSNSQQVVEEMNNRLQNVAKTGGDAFNDDNSTEINSSARNDLIESDEEEQTSRLGTSINPRNRNKKTKNIIESDEEDEEINVSQPSTVRNTIESDEDDEAGPSVSSDKKNEDNDTKRIRVESDSDTEKPLRKRSRVSCLGSELYGYTPDRTNMTKIILIIIIACAITAAVSANCKKNIIERKFSAAERSLIVKTHNKLRKLVEKGLVKGQPRSVKMKRLKWDARLAKEAQKIADTCQFKHVAVKDGRWSVGQNLHKVSSTAHSKGLNITAGIYSWFNEYKLYKYPGYTPKAGHYTQVVWADSKYVGCGYTYYKGRGKFKYQKILVCNYGPA</sequence>
<dbReference type="InterPro" id="IPR044998">
    <property type="entry name" value="Timeless"/>
</dbReference>
<dbReference type="PANTHER" id="PTHR22940:SF4">
    <property type="entry name" value="PROTEIN TIMELESS HOMOLOG"/>
    <property type="match status" value="1"/>
</dbReference>
<dbReference type="GO" id="GO:0003677">
    <property type="term" value="F:DNA binding"/>
    <property type="evidence" value="ECO:0007669"/>
    <property type="project" value="TreeGrafter"/>
</dbReference>
<dbReference type="Pfam" id="PF26019">
    <property type="entry name" value="HTH_TIMELESS"/>
    <property type="match status" value="2"/>
</dbReference>
<dbReference type="PANTHER" id="PTHR22940">
    <property type="entry name" value="TIMEOUT/TIMELESS-2"/>
    <property type="match status" value="1"/>
</dbReference>
<keyword evidence="3" id="KW-0964">Secreted</keyword>
<evidence type="ECO:0000313" key="7">
    <source>
        <dbReference type="EMBL" id="KAH0816528.1"/>
    </source>
</evidence>
<keyword evidence="8" id="KW-1185">Reference proteome</keyword>
<feature type="compositionally biased region" description="Acidic residues" evidence="4">
    <location>
        <begin position="494"/>
        <end position="512"/>
    </location>
</feature>
<dbReference type="GO" id="GO:0031298">
    <property type="term" value="C:replication fork protection complex"/>
    <property type="evidence" value="ECO:0007669"/>
    <property type="project" value="TreeGrafter"/>
</dbReference>
<keyword evidence="5" id="KW-1133">Transmembrane helix</keyword>
<name>A0A8J6HMZ6_TENMO</name>
<dbReference type="Pfam" id="PF05029">
    <property type="entry name" value="TIMELESS_C"/>
    <property type="match status" value="1"/>
</dbReference>
<dbReference type="InterPro" id="IPR007725">
    <property type="entry name" value="TIMELESS_C"/>
</dbReference>
<dbReference type="Proteomes" id="UP000719412">
    <property type="component" value="Unassembled WGS sequence"/>
</dbReference>
<reference evidence="7" key="2">
    <citation type="submission" date="2021-08" db="EMBL/GenBank/DDBJ databases">
        <authorList>
            <person name="Eriksson T."/>
        </authorList>
    </citation>
    <scope>NUCLEOTIDE SEQUENCE</scope>
    <source>
        <strain evidence="7">Stoneville</strain>
        <tissue evidence="7">Whole head</tissue>
    </source>
</reference>
<dbReference type="InterPro" id="IPR014044">
    <property type="entry name" value="CAP_dom"/>
</dbReference>
<feature type="compositionally biased region" description="Polar residues" evidence="4">
    <location>
        <begin position="742"/>
        <end position="752"/>
    </location>
</feature>
<dbReference type="SUPFAM" id="SSF55797">
    <property type="entry name" value="PR-1-like"/>
    <property type="match status" value="1"/>
</dbReference>
<dbReference type="PRINTS" id="PR00837">
    <property type="entry name" value="V5TPXLIKE"/>
</dbReference>
<feature type="compositionally biased region" description="Basic and acidic residues" evidence="4">
    <location>
        <begin position="767"/>
        <end position="790"/>
    </location>
</feature>
<dbReference type="GO" id="GO:0043111">
    <property type="term" value="P:replication fork arrest"/>
    <property type="evidence" value="ECO:0007669"/>
    <property type="project" value="TreeGrafter"/>
</dbReference>
<evidence type="ECO:0000256" key="5">
    <source>
        <dbReference type="SAM" id="Phobius"/>
    </source>
</evidence>
<evidence type="ECO:0000256" key="3">
    <source>
        <dbReference type="ARBA" id="ARBA00022525"/>
    </source>
</evidence>
<dbReference type="CDD" id="cd05380">
    <property type="entry name" value="CAP_euk"/>
    <property type="match status" value="1"/>
</dbReference>
<keyword evidence="5" id="KW-0472">Membrane</keyword>
<feature type="compositionally biased region" description="Polar residues" evidence="4">
    <location>
        <begin position="713"/>
        <end position="722"/>
    </location>
</feature>
<evidence type="ECO:0000256" key="1">
    <source>
        <dbReference type="ARBA" id="ARBA00004613"/>
    </source>
</evidence>
<organism evidence="7 8">
    <name type="scientific">Tenebrio molitor</name>
    <name type="common">Yellow mealworm beetle</name>
    <dbReference type="NCBI Taxonomy" id="7067"/>
    <lineage>
        <taxon>Eukaryota</taxon>
        <taxon>Metazoa</taxon>
        <taxon>Ecdysozoa</taxon>
        <taxon>Arthropoda</taxon>
        <taxon>Hexapoda</taxon>
        <taxon>Insecta</taxon>
        <taxon>Pterygota</taxon>
        <taxon>Neoptera</taxon>
        <taxon>Endopterygota</taxon>
        <taxon>Coleoptera</taxon>
        <taxon>Polyphaga</taxon>
        <taxon>Cucujiformia</taxon>
        <taxon>Tenebrionidae</taxon>
        <taxon>Tenebrio</taxon>
    </lineage>
</organism>
<dbReference type="GO" id="GO:0000076">
    <property type="term" value="P:DNA replication checkpoint signaling"/>
    <property type="evidence" value="ECO:0007669"/>
    <property type="project" value="TreeGrafter"/>
</dbReference>
<dbReference type="Pfam" id="PF00188">
    <property type="entry name" value="CAP"/>
    <property type="match status" value="1"/>
</dbReference>
<feature type="compositionally biased region" description="Basic residues" evidence="4">
    <location>
        <begin position="521"/>
        <end position="543"/>
    </location>
</feature>
<feature type="transmembrane region" description="Helical" evidence="5">
    <location>
        <begin position="817"/>
        <end position="835"/>
    </location>
</feature>
<dbReference type="EMBL" id="JABDTM020021401">
    <property type="protein sequence ID" value="KAH0816528.1"/>
    <property type="molecule type" value="Genomic_DNA"/>
</dbReference>
<dbReference type="SMART" id="SM00198">
    <property type="entry name" value="SCP"/>
    <property type="match status" value="1"/>
</dbReference>
<proteinExistence type="inferred from homology"/>
<comment type="caution">
    <text evidence="7">The sequence shown here is derived from an EMBL/GenBank/DDBJ whole genome shotgun (WGS) entry which is preliminary data.</text>
</comment>
<evidence type="ECO:0000256" key="4">
    <source>
        <dbReference type="SAM" id="MobiDB-lite"/>
    </source>
</evidence>
<dbReference type="GO" id="GO:0006281">
    <property type="term" value="P:DNA repair"/>
    <property type="evidence" value="ECO:0007669"/>
    <property type="project" value="TreeGrafter"/>
</dbReference>
<dbReference type="GO" id="GO:0005576">
    <property type="term" value="C:extracellular region"/>
    <property type="evidence" value="ECO:0007669"/>
    <property type="project" value="UniProtKB-SubCell"/>
</dbReference>
<comment type="similarity">
    <text evidence="2">Belongs to the timeless family.</text>
</comment>
<dbReference type="InterPro" id="IPR001283">
    <property type="entry name" value="CRISP-related"/>
</dbReference>
<dbReference type="InterPro" id="IPR018244">
    <property type="entry name" value="Allrgn_V5/Tpx1_CS"/>
</dbReference>
<feature type="domain" description="SCP" evidence="6">
    <location>
        <begin position="847"/>
        <end position="992"/>
    </location>
</feature>
<dbReference type="PROSITE" id="PS01009">
    <property type="entry name" value="CRISP_1"/>
    <property type="match status" value="1"/>
</dbReference>
<feature type="region of interest" description="Disordered" evidence="4">
    <location>
        <begin position="681"/>
        <end position="794"/>
    </location>
</feature>
<accession>A0A8J6HMZ6</accession>
<gene>
    <name evidence="7" type="ORF">GEV33_006263</name>
</gene>
<dbReference type="AlphaFoldDB" id="A0A8J6HMZ6"/>
<evidence type="ECO:0000313" key="8">
    <source>
        <dbReference type="Proteomes" id="UP000719412"/>
    </source>
</evidence>
<dbReference type="Gene3D" id="3.40.33.10">
    <property type="entry name" value="CAP"/>
    <property type="match status" value="1"/>
</dbReference>
<reference evidence="7" key="1">
    <citation type="journal article" date="2020" name="J Insects Food Feed">
        <title>The yellow mealworm (Tenebrio molitor) genome: a resource for the emerging insects as food and feed industry.</title>
        <authorList>
            <person name="Eriksson T."/>
            <person name="Andere A."/>
            <person name="Kelstrup H."/>
            <person name="Emery V."/>
            <person name="Picard C."/>
        </authorList>
    </citation>
    <scope>NUCLEOTIDE SEQUENCE</scope>
    <source>
        <strain evidence="7">Stoneville</strain>
        <tissue evidence="7">Whole head</tissue>
    </source>
</reference>